<sequence length="95" mass="10835">MPNIFVLIPHAGLFHKKLDQPFNTFYGIINRFFSFFLDKKRNKKIKAVINVGGTKNLLTESIKATFADDARLVKYCRNVAVMPSGRQQHLCPSAH</sequence>
<dbReference type="EMBL" id="BQKE01000001">
    <property type="protein sequence ID" value="GJM60635.1"/>
    <property type="molecule type" value="Genomic_DNA"/>
</dbReference>
<proteinExistence type="predicted"/>
<evidence type="ECO:0000313" key="1">
    <source>
        <dbReference type="EMBL" id="GJM60635.1"/>
    </source>
</evidence>
<gene>
    <name evidence="1" type="ORF">PEDI_11870</name>
</gene>
<organism evidence="1 2">
    <name type="scientific">Persicobacter diffluens</name>
    <dbReference type="NCBI Taxonomy" id="981"/>
    <lineage>
        <taxon>Bacteria</taxon>
        <taxon>Pseudomonadati</taxon>
        <taxon>Bacteroidota</taxon>
        <taxon>Cytophagia</taxon>
        <taxon>Cytophagales</taxon>
        <taxon>Persicobacteraceae</taxon>
        <taxon>Persicobacter</taxon>
    </lineage>
</organism>
<reference evidence="1 2" key="1">
    <citation type="submission" date="2021-12" db="EMBL/GenBank/DDBJ databases">
        <title>Genome sequencing of bacteria with rrn-lacking chromosome and rrn-plasmid.</title>
        <authorList>
            <person name="Anda M."/>
            <person name="Iwasaki W."/>
        </authorList>
    </citation>
    <scope>NUCLEOTIDE SEQUENCE [LARGE SCALE GENOMIC DNA]</scope>
    <source>
        <strain evidence="1 2">NBRC 15940</strain>
    </source>
</reference>
<dbReference type="Proteomes" id="UP001310022">
    <property type="component" value="Unassembled WGS sequence"/>
</dbReference>
<protein>
    <submittedName>
        <fullName evidence="1">Uncharacterized protein</fullName>
    </submittedName>
</protein>
<evidence type="ECO:0000313" key="2">
    <source>
        <dbReference type="Proteomes" id="UP001310022"/>
    </source>
</evidence>
<comment type="caution">
    <text evidence="1">The sequence shown here is derived from an EMBL/GenBank/DDBJ whole genome shotgun (WGS) entry which is preliminary data.</text>
</comment>
<dbReference type="AlphaFoldDB" id="A0AAN4VYD7"/>
<keyword evidence="2" id="KW-1185">Reference proteome</keyword>
<accession>A0AAN4VYD7</accession>
<name>A0AAN4VYD7_9BACT</name>